<dbReference type="RefSeq" id="XP_070858443.1">
    <property type="nucleotide sequence ID" value="XM_071000874.1"/>
</dbReference>
<gene>
    <name evidence="5" type="ORF">HOO65_050384</name>
</gene>
<feature type="domain" description="Integrase catalytic" evidence="4">
    <location>
        <begin position="1"/>
        <end position="111"/>
    </location>
</feature>
<evidence type="ECO:0000313" key="5">
    <source>
        <dbReference type="EMBL" id="KAL2887263.1"/>
    </source>
</evidence>
<evidence type="ECO:0000256" key="2">
    <source>
        <dbReference type="ARBA" id="ARBA00022884"/>
    </source>
</evidence>
<dbReference type="InterPro" id="IPR012337">
    <property type="entry name" value="RNaseH-like_sf"/>
</dbReference>
<dbReference type="GeneID" id="98118996"/>
<comment type="caution">
    <text evidence="5">The sequence shown here is derived from an EMBL/GenBank/DDBJ whole genome shotgun (WGS) entry which is preliminary data.</text>
</comment>
<dbReference type="PANTHER" id="PTHR11439:SF467">
    <property type="entry name" value="INTEGRASE CATALYTIC DOMAIN-CONTAINING PROTEIN"/>
    <property type="match status" value="1"/>
</dbReference>
<evidence type="ECO:0000256" key="1">
    <source>
        <dbReference type="ARBA" id="ARBA00004173"/>
    </source>
</evidence>
<dbReference type="InterPro" id="IPR057670">
    <property type="entry name" value="SH3_retrovirus"/>
</dbReference>
<sequence>MMLIRKLDAAHGHKVSVLEADGEIRNLVLEESFKKHGLTLHISAPYAQDQNGGAERVTAVIKTRYRAISVHSGIPALLWTEKMMLAIYIHIRLPSDTIGAVTPYQLVYKRKPSIGHLRVLGSVVYSLKSSTLRGVGRMEWDNPRTEVGCLVGYGETTGVYRVWNPDTGAVQERRDADIDERTLFCKLADFFLSREPCKYAEHRPGHNILPVSNTLLRQATTNDGLAKAVKAESLAFGPMVDSSQEVSKEQHLGPRPIHMNAAQGVLMAVVKWYPKKAKKMAKRRTFHNPKTLEEDNFKGRWRERHTHPIPMSEMPSTPAHYKESLTCWMADEWKEAREAHLQTHAKANSWDEIDSAKAAGDRVLDNKWVFSYKTDESGTYFKSCKARLTIRGDQQPKDPSAVLYAATLSSVSLRMILVLALRKDMSVTQWDVSNAFMDATLPRPIYMKMYAGGQKDRILRTKKAIFGLRESPSLWNALFTRIITELTDLRPVPEDPCLFASPDGQRFIVLWVDDWLDIRANQYAYIGTLLNKWGTYLQDGKRRVVACPMRNHRLPRNPADNGDLRLKNKYQQLLGGLLRLSNNTRPDLKFSVSIASEHAANPGQTHWAALLDILEYVQQSKDAFLTIEAKDTTLAPAFQVYSDASFADRSDLRSTQGQLIKFMSTVIFAKSNKQTVVSTSTSEAELIAASSVCREAMWIHRIAKAMWVPIPPMLKTHCDNQQTIRAVTNTHTPQTSRMQHVDLANEWLRVEVQAKRIAANYLPTSEMPVDRLTKPLLDKEYTAFRQSLGVRIRGEEQVRGTRECGAGSEDEEMVDLG</sequence>
<proteinExistence type="predicted"/>
<comment type="subcellular location">
    <subcellularLocation>
        <location evidence="1">Mitochondrion</location>
    </subcellularLocation>
</comment>
<keyword evidence="3" id="KW-0496">Mitochondrion</keyword>
<dbReference type="PANTHER" id="PTHR11439">
    <property type="entry name" value="GAG-POL-RELATED RETROTRANSPOSON"/>
    <property type="match status" value="1"/>
</dbReference>
<organism evidence="5 6">
    <name type="scientific">Ceratocystis lukuohia</name>
    <dbReference type="NCBI Taxonomy" id="2019550"/>
    <lineage>
        <taxon>Eukaryota</taxon>
        <taxon>Fungi</taxon>
        <taxon>Dikarya</taxon>
        <taxon>Ascomycota</taxon>
        <taxon>Pezizomycotina</taxon>
        <taxon>Sordariomycetes</taxon>
        <taxon>Hypocreomycetidae</taxon>
        <taxon>Microascales</taxon>
        <taxon>Ceratocystidaceae</taxon>
        <taxon>Ceratocystis</taxon>
    </lineage>
</organism>
<dbReference type="CDD" id="cd09272">
    <property type="entry name" value="RNase_HI_RT_Ty1"/>
    <property type="match status" value="1"/>
</dbReference>
<keyword evidence="2" id="KW-0694">RNA-binding</keyword>
<protein>
    <submittedName>
        <fullName evidence="5">Copia protease</fullName>
    </submittedName>
</protein>
<name>A0ABR4MG91_9PEZI</name>
<evidence type="ECO:0000259" key="4">
    <source>
        <dbReference type="PROSITE" id="PS50994"/>
    </source>
</evidence>
<dbReference type="SUPFAM" id="SSF56672">
    <property type="entry name" value="DNA/RNA polymerases"/>
    <property type="match status" value="1"/>
</dbReference>
<keyword evidence="5" id="KW-0645">Protease</keyword>
<dbReference type="GO" id="GO:0008233">
    <property type="term" value="F:peptidase activity"/>
    <property type="evidence" value="ECO:0007669"/>
    <property type="project" value="UniProtKB-KW"/>
</dbReference>
<keyword evidence="5" id="KW-0378">Hydrolase</keyword>
<dbReference type="EMBL" id="JABSNW010000005">
    <property type="protein sequence ID" value="KAL2887263.1"/>
    <property type="molecule type" value="Genomic_DNA"/>
</dbReference>
<dbReference type="InterPro" id="IPR013103">
    <property type="entry name" value="RVT_2"/>
</dbReference>
<accession>A0ABR4MG91</accession>
<evidence type="ECO:0000256" key="3">
    <source>
        <dbReference type="ARBA" id="ARBA00023128"/>
    </source>
</evidence>
<dbReference type="InterPro" id="IPR036397">
    <property type="entry name" value="RNaseH_sf"/>
</dbReference>
<dbReference type="Pfam" id="PF25597">
    <property type="entry name" value="SH3_retrovirus"/>
    <property type="match status" value="1"/>
</dbReference>
<dbReference type="Pfam" id="PF07727">
    <property type="entry name" value="RVT_2"/>
    <property type="match status" value="1"/>
</dbReference>
<dbReference type="InterPro" id="IPR001584">
    <property type="entry name" value="Integrase_cat-core"/>
</dbReference>
<dbReference type="PROSITE" id="PS50994">
    <property type="entry name" value="INTEGRASE"/>
    <property type="match status" value="1"/>
</dbReference>
<keyword evidence="6" id="KW-1185">Reference proteome</keyword>
<dbReference type="Proteomes" id="UP001610728">
    <property type="component" value="Unassembled WGS sequence"/>
</dbReference>
<dbReference type="SUPFAM" id="SSF53098">
    <property type="entry name" value="Ribonuclease H-like"/>
    <property type="match status" value="1"/>
</dbReference>
<reference evidence="5 6" key="1">
    <citation type="submission" date="2020-05" db="EMBL/GenBank/DDBJ databases">
        <title>Ceratocystis lukuohia genome.</title>
        <authorList>
            <person name="Harrington T.C."/>
            <person name="Kim K."/>
            <person name="Mayers C.G."/>
        </authorList>
    </citation>
    <scope>NUCLEOTIDE SEQUENCE [LARGE SCALE GENOMIC DNA]</scope>
    <source>
        <strain evidence="5 6">C4212</strain>
    </source>
</reference>
<dbReference type="GO" id="GO:0006508">
    <property type="term" value="P:proteolysis"/>
    <property type="evidence" value="ECO:0007669"/>
    <property type="project" value="UniProtKB-KW"/>
</dbReference>
<dbReference type="InterPro" id="IPR043502">
    <property type="entry name" value="DNA/RNA_pol_sf"/>
</dbReference>
<evidence type="ECO:0000313" key="6">
    <source>
        <dbReference type="Proteomes" id="UP001610728"/>
    </source>
</evidence>
<dbReference type="Gene3D" id="3.30.420.10">
    <property type="entry name" value="Ribonuclease H-like superfamily/Ribonuclease H"/>
    <property type="match status" value="1"/>
</dbReference>